<dbReference type="GO" id="GO:0005516">
    <property type="term" value="F:calmodulin binding"/>
    <property type="evidence" value="ECO:0007669"/>
    <property type="project" value="InterPro"/>
</dbReference>
<proteinExistence type="predicted"/>
<evidence type="ECO:0000259" key="1">
    <source>
        <dbReference type="Pfam" id="PF07887"/>
    </source>
</evidence>
<organism evidence="3 4">
    <name type="scientific">Escallonia herrerae</name>
    <dbReference type="NCBI Taxonomy" id="1293975"/>
    <lineage>
        <taxon>Eukaryota</taxon>
        <taxon>Viridiplantae</taxon>
        <taxon>Streptophyta</taxon>
        <taxon>Embryophyta</taxon>
        <taxon>Tracheophyta</taxon>
        <taxon>Spermatophyta</taxon>
        <taxon>Magnoliopsida</taxon>
        <taxon>eudicotyledons</taxon>
        <taxon>Gunneridae</taxon>
        <taxon>Pentapetalae</taxon>
        <taxon>asterids</taxon>
        <taxon>campanulids</taxon>
        <taxon>Escalloniales</taxon>
        <taxon>Escalloniaceae</taxon>
        <taxon>Escallonia</taxon>
    </lineage>
</organism>
<comment type="caution">
    <text evidence="3">The sequence shown here is derived from an EMBL/GenBank/DDBJ whole genome shotgun (WGS) entry which is preliminary data.</text>
</comment>
<dbReference type="AlphaFoldDB" id="A0AA89BGL8"/>
<evidence type="ECO:0000313" key="3">
    <source>
        <dbReference type="EMBL" id="KAK3035807.1"/>
    </source>
</evidence>
<feature type="domain" description="Calmodulin binding protein central" evidence="2">
    <location>
        <begin position="205"/>
        <end position="280"/>
    </location>
</feature>
<dbReference type="InterPro" id="IPR046831">
    <property type="entry name" value="Calmodulin_bind_N"/>
</dbReference>
<evidence type="ECO:0000259" key="2">
    <source>
        <dbReference type="Pfam" id="PF20451"/>
    </source>
</evidence>
<dbReference type="Pfam" id="PF20451">
    <property type="entry name" value="Calmod_bind_M"/>
    <property type="match status" value="1"/>
</dbReference>
<dbReference type="GO" id="GO:0003700">
    <property type="term" value="F:DNA-binding transcription factor activity"/>
    <property type="evidence" value="ECO:0007669"/>
    <property type="project" value="TreeGrafter"/>
</dbReference>
<dbReference type="Pfam" id="PF07887">
    <property type="entry name" value="Calmodulin_bind"/>
    <property type="match status" value="1"/>
</dbReference>
<dbReference type="GO" id="GO:0043565">
    <property type="term" value="F:sequence-specific DNA binding"/>
    <property type="evidence" value="ECO:0007669"/>
    <property type="project" value="TreeGrafter"/>
</dbReference>
<dbReference type="PANTHER" id="PTHR31713:SF14">
    <property type="entry name" value="CALMODULIN-BINDING PROTEIN 60 A"/>
    <property type="match status" value="1"/>
</dbReference>
<evidence type="ECO:0000313" key="4">
    <source>
        <dbReference type="Proteomes" id="UP001188597"/>
    </source>
</evidence>
<protein>
    <submittedName>
        <fullName evidence="3">Uncharacterized protein</fullName>
    </submittedName>
</protein>
<feature type="domain" description="Calmodulin binding protein-like N-terminal" evidence="1">
    <location>
        <begin position="46"/>
        <end position="192"/>
    </location>
</feature>
<dbReference type="GO" id="GO:0005634">
    <property type="term" value="C:nucleus"/>
    <property type="evidence" value="ECO:0007669"/>
    <property type="project" value="TreeGrafter"/>
</dbReference>
<dbReference type="Proteomes" id="UP001188597">
    <property type="component" value="Unassembled WGS sequence"/>
</dbReference>
<dbReference type="PANTHER" id="PTHR31713">
    <property type="entry name" value="OS02G0177800 PROTEIN"/>
    <property type="match status" value="1"/>
</dbReference>
<accession>A0AA89BGL8</accession>
<reference evidence="3" key="1">
    <citation type="submission" date="2022-12" db="EMBL/GenBank/DDBJ databases">
        <title>Draft genome assemblies for two species of Escallonia (Escalloniales).</title>
        <authorList>
            <person name="Chanderbali A."/>
            <person name="Dervinis C."/>
            <person name="Anghel I."/>
            <person name="Soltis D."/>
            <person name="Soltis P."/>
            <person name="Zapata F."/>
        </authorList>
    </citation>
    <scope>NUCLEOTIDE SEQUENCE</scope>
    <source>
        <strain evidence="3">UCBG64.0493</strain>
        <tissue evidence="3">Leaf</tissue>
    </source>
</reference>
<keyword evidence="4" id="KW-1185">Reference proteome</keyword>
<dbReference type="InterPro" id="IPR046830">
    <property type="entry name" value="Calmod_bind_M"/>
</dbReference>
<name>A0AA89BGL8_9ASTE</name>
<dbReference type="GO" id="GO:0080142">
    <property type="term" value="P:regulation of salicylic acid biosynthetic process"/>
    <property type="evidence" value="ECO:0007669"/>
    <property type="project" value="TreeGrafter"/>
</dbReference>
<gene>
    <name evidence="3" type="ORF">RJ639_034623</name>
</gene>
<dbReference type="InterPro" id="IPR012416">
    <property type="entry name" value="CBP60"/>
</dbReference>
<feature type="non-terminal residue" evidence="3">
    <location>
        <position position="1"/>
    </location>
</feature>
<sequence length="502" mass="57492">AKLELLVIRTFERDVAPRLESLVRRVVSAFSWISENETSTSEPRSLQLQFLNKISLPVLTGKDIEGEECDSIKLALVDCLTGEVVKFGAEAAAVVEIVIVEGEFKDGERDSWTHEEFNDKIVREREGRKSILRGNTYLKLKEGTGSLGRISITHNSDWMKNCKLRLGARVVDNSSGIRIKEAISESFPVKDRRSKLYEKHYPPSLCDEVWRLEMIGKKGAFYKRLSGAKITTVKDFLTLLSINPRRLQNVVAGYLLVEFLQILKAGDRKWKIIIEHARTCLIGKGMYVYYNVPNSQEKTGVLFDVEGVPVELLKESQWVPLDKLSENEKARFSCFCIFFLFLDAAHRLVESASEHWEEVLPYDDESFQMHGSFQSMHSSGADSSTERNFVTSPMSDDPEINTDGLFVTDDSGQVPYSPIYSPDPNESWFSFLIDNLQPEKPFLESHGNQETNATDFLLIDPGTVHRVRRRWIKLYCWTQWFSVMKRVGALEKVHVQKKQRIY</sequence>
<dbReference type="EMBL" id="JAVXUP010000165">
    <property type="protein sequence ID" value="KAK3035807.1"/>
    <property type="molecule type" value="Genomic_DNA"/>
</dbReference>